<name>A0A7J6QNB7_PEROL</name>
<dbReference type="InterPro" id="IPR019410">
    <property type="entry name" value="Methyltransf_16"/>
</dbReference>
<reference evidence="1 2" key="1">
    <citation type="submission" date="2020-04" db="EMBL/GenBank/DDBJ databases">
        <title>Perkinsus olseni comparative genomics.</title>
        <authorList>
            <person name="Bogema D.R."/>
        </authorList>
    </citation>
    <scope>NUCLEOTIDE SEQUENCE [LARGE SCALE GENOMIC DNA]</scope>
    <source>
        <strain evidence="1">ATCC PRA-205</strain>
    </source>
</reference>
<dbReference type="SUPFAM" id="SSF53335">
    <property type="entry name" value="S-adenosyl-L-methionine-dependent methyltransferases"/>
    <property type="match status" value="1"/>
</dbReference>
<gene>
    <name evidence="1" type="primary">KLHL13_8</name>
    <name evidence="1" type="ORF">FOZ62_015688</name>
</gene>
<organism evidence="1 2">
    <name type="scientific">Perkinsus olseni</name>
    <name type="common">Perkinsus atlanticus</name>
    <dbReference type="NCBI Taxonomy" id="32597"/>
    <lineage>
        <taxon>Eukaryota</taxon>
        <taxon>Sar</taxon>
        <taxon>Alveolata</taxon>
        <taxon>Perkinsozoa</taxon>
        <taxon>Perkinsea</taxon>
        <taxon>Perkinsida</taxon>
        <taxon>Perkinsidae</taxon>
        <taxon>Perkinsus</taxon>
    </lineage>
</organism>
<comment type="caution">
    <text evidence="1">The sequence shown here is derived from an EMBL/GenBank/DDBJ whole genome shotgun (WGS) entry which is preliminary data.</text>
</comment>
<dbReference type="AlphaFoldDB" id="A0A7J6QNB7"/>
<dbReference type="Pfam" id="PF10294">
    <property type="entry name" value="Methyltransf_16"/>
    <property type="match status" value="1"/>
</dbReference>
<protein>
    <submittedName>
        <fullName evidence="1">Kelch-like</fullName>
    </submittedName>
</protein>
<dbReference type="Proteomes" id="UP000574390">
    <property type="component" value="Unassembled WGS sequence"/>
</dbReference>
<evidence type="ECO:0000313" key="2">
    <source>
        <dbReference type="Proteomes" id="UP000574390"/>
    </source>
</evidence>
<dbReference type="InterPro" id="IPR029063">
    <property type="entry name" value="SAM-dependent_MTases_sf"/>
</dbReference>
<evidence type="ECO:0000313" key="1">
    <source>
        <dbReference type="EMBL" id="KAF4709702.1"/>
    </source>
</evidence>
<proteinExistence type="predicted"/>
<dbReference type="EMBL" id="JABANM010028449">
    <property type="protein sequence ID" value="KAF4709702.1"/>
    <property type="molecule type" value="Genomic_DNA"/>
</dbReference>
<accession>A0A7J6QNB7</accession>
<dbReference type="Gene3D" id="3.40.50.150">
    <property type="entry name" value="Vaccinia Virus protein VP39"/>
    <property type="match status" value="1"/>
</dbReference>
<sequence length="158" mass="17479">MQRDHHAERRIIGIDRNDETIALARDNAVNNGLGSMLKCGTVDFITLDWSNPEELEALIEELGPPGVILGSDIVYPGPESPIQPLLEALSSLGDENTSILLSFRERSRIVSELVDESKLLGWNPSCLDRIDFEVDVPLDLSSALPLDARDFRLLTLSK</sequence>